<evidence type="ECO:0000313" key="6">
    <source>
        <dbReference type="EMBL" id="KKU01149.1"/>
    </source>
</evidence>
<accession>A0A837IJ90</accession>
<feature type="domain" description="Glycosyl hydrolases family 39 N-terminal catalytic" evidence="5">
    <location>
        <begin position="86"/>
        <end position="390"/>
    </location>
</feature>
<dbReference type="SUPFAM" id="SSF51445">
    <property type="entry name" value="(Trans)glycosidases"/>
    <property type="match status" value="1"/>
</dbReference>
<dbReference type="PANTHER" id="PTHR12631:SF10">
    <property type="entry name" value="BETA-XYLOSIDASE-LIKE PROTEIN-RELATED"/>
    <property type="match status" value="1"/>
</dbReference>
<feature type="transmembrane region" description="Helical" evidence="4">
    <location>
        <begin position="12"/>
        <end position="32"/>
    </location>
</feature>
<evidence type="ECO:0000256" key="2">
    <source>
        <dbReference type="ARBA" id="ARBA00022801"/>
    </source>
</evidence>
<keyword evidence="4" id="KW-0812">Transmembrane</keyword>
<name>A0A837IJ90_9BACT</name>
<proteinExistence type="inferred from homology"/>
<keyword evidence="3" id="KW-0326">Glycosidase</keyword>
<dbReference type="PANTHER" id="PTHR12631">
    <property type="entry name" value="ALPHA-L-IDURONIDASE"/>
    <property type="match status" value="1"/>
</dbReference>
<comment type="similarity">
    <text evidence="1">Belongs to the glycosyl hydrolase 39 family.</text>
</comment>
<dbReference type="Proteomes" id="UP000034078">
    <property type="component" value="Unassembled WGS sequence"/>
</dbReference>
<dbReference type="Gene3D" id="3.20.20.80">
    <property type="entry name" value="Glycosidases"/>
    <property type="match status" value="1"/>
</dbReference>
<dbReference type="AlphaFoldDB" id="A0A837IJ90"/>
<dbReference type="EMBL" id="LCKO01000002">
    <property type="protein sequence ID" value="KKU01149.1"/>
    <property type="molecule type" value="Genomic_DNA"/>
</dbReference>
<keyword evidence="4" id="KW-0472">Membrane</keyword>
<evidence type="ECO:0000256" key="1">
    <source>
        <dbReference type="ARBA" id="ARBA00008875"/>
    </source>
</evidence>
<dbReference type="InterPro" id="IPR049166">
    <property type="entry name" value="GH39_cat"/>
</dbReference>
<dbReference type="InterPro" id="IPR017853">
    <property type="entry name" value="GH"/>
</dbReference>
<dbReference type="GO" id="GO:0004553">
    <property type="term" value="F:hydrolase activity, hydrolyzing O-glycosyl compounds"/>
    <property type="evidence" value="ECO:0007669"/>
    <property type="project" value="TreeGrafter"/>
</dbReference>
<gene>
    <name evidence="6" type="ORF">UX01_C0002G0115</name>
</gene>
<evidence type="ECO:0000256" key="3">
    <source>
        <dbReference type="ARBA" id="ARBA00023295"/>
    </source>
</evidence>
<sequence length="463" mass="51311">MATKKDITRGLTPLIVGLLIIIVVVVAVPSALQLVGKASGITSNLVFNYEGVLGKMPQPWRNLGQGGEEPKEMLAPVVDAVKALRPEYIRLDHIYDAFNVVSRAEGGLAFNWTGLDSAVDTILATGAKPFLSLSYMPAAIGVGDMISAAKDWGEWGQVVQATIEHYSGRSQKNIDGVIYEVWNEPDLFGGFKTYGDKNYLDMYNASARAAARVRGTNLFEIGGPATTGLYQNWLERLIKYADANNLRMDFVSWHRYSYDLEQYEKDAKQARKWAENIPALVNLKFYVTEWGHDSEIDKGYDGKFGAIHTLAGARAMMGAIDRAFLFEVKDGPGVEKYWGRWGLLTHEKFGPPEKKPRYYALQFLNGLGPYRLSVAGEGSWVKSIASTDDSGNMKIMIVNYDSKGSHSEAVPMTFENLPKGNFKITRTDFMGSSRTLNVATTSATWKTSEFFSPNTAAMFTVEF</sequence>
<comment type="caution">
    <text evidence="6">The sequence shown here is derived from an EMBL/GenBank/DDBJ whole genome shotgun (WGS) entry which is preliminary data.</text>
</comment>
<dbReference type="InterPro" id="IPR051923">
    <property type="entry name" value="Glycosyl_Hydrolase_39"/>
</dbReference>
<dbReference type="Pfam" id="PF01229">
    <property type="entry name" value="Glyco_hydro_39"/>
    <property type="match status" value="1"/>
</dbReference>
<evidence type="ECO:0000313" key="7">
    <source>
        <dbReference type="Proteomes" id="UP000034078"/>
    </source>
</evidence>
<evidence type="ECO:0000259" key="5">
    <source>
        <dbReference type="Pfam" id="PF01229"/>
    </source>
</evidence>
<reference evidence="6 7" key="1">
    <citation type="journal article" date="2015" name="Nature">
        <title>rRNA introns, odd ribosomes, and small enigmatic genomes across a large radiation of phyla.</title>
        <authorList>
            <person name="Brown C.T."/>
            <person name="Hug L.A."/>
            <person name="Thomas B.C."/>
            <person name="Sharon I."/>
            <person name="Castelle C.J."/>
            <person name="Singh A."/>
            <person name="Wilkins M.J."/>
            <person name="Williams K.H."/>
            <person name="Banfield J.F."/>
        </authorList>
    </citation>
    <scope>NUCLEOTIDE SEQUENCE [LARGE SCALE GENOMIC DNA]</scope>
</reference>
<keyword evidence="4" id="KW-1133">Transmembrane helix</keyword>
<organism evidence="6 7">
    <name type="scientific">Candidatus Collierbacteria bacterium GW2011_GWB2_45_17</name>
    <dbReference type="NCBI Taxonomy" id="1618388"/>
    <lineage>
        <taxon>Bacteria</taxon>
        <taxon>Candidatus Collieribacteriota</taxon>
    </lineage>
</organism>
<keyword evidence="2" id="KW-0378">Hydrolase</keyword>
<evidence type="ECO:0000256" key="4">
    <source>
        <dbReference type="SAM" id="Phobius"/>
    </source>
</evidence>
<protein>
    <submittedName>
        <fullName evidence="6">Transcriptional regulator, AraC family</fullName>
    </submittedName>
</protein>